<feature type="transmembrane region" description="Helical" evidence="12">
    <location>
        <begin position="185"/>
        <end position="204"/>
    </location>
</feature>
<evidence type="ECO:0000256" key="8">
    <source>
        <dbReference type="ARBA" id="ARBA00022958"/>
    </source>
</evidence>
<keyword evidence="7 12" id="KW-0812">Transmembrane</keyword>
<feature type="transmembrane region" description="Helical" evidence="12">
    <location>
        <begin position="135"/>
        <end position="153"/>
    </location>
</feature>
<evidence type="ECO:0000256" key="6">
    <source>
        <dbReference type="ARBA" id="ARBA00022538"/>
    </source>
</evidence>
<gene>
    <name evidence="13" type="ORF">ACFSBL_07505</name>
</gene>
<dbReference type="InterPro" id="IPR003445">
    <property type="entry name" value="Cat_transpt"/>
</dbReference>
<dbReference type="EMBL" id="JBHUDO010000002">
    <property type="protein sequence ID" value="MFD1645525.1"/>
    <property type="molecule type" value="Genomic_DNA"/>
</dbReference>
<keyword evidence="10" id="KW-0406">Ion transport</keyword>
<keyword evidence="5" id="KW-0997">Cell inner membrane</keyword>
<keyword evidence="9 12" id="KW-1133">Transmembrane helix</keyword>
<keyword evidence="3" id="KW-0813">Transport</keyword>
<dbReference type="Pfam" id="PF02386">
    <property type="entry name" value="TrkH"/>
    <property type="match status" value="1"/>
</dbReference>
<dbReference type="GO" id="GO:0005886">
    <property type="term" value="C:plasma membrane"/>
    <property type="evidence" value="ECO:0007669"/>
    <property type="project" value="UniProtKB-SubCell"/>
</dbReference>
<protein>
    <submittedName>
        <fullName evidence="13">TrkH family potassium uptake protein</fullName>
    </submittedName>
</protein>
<dbReference type="PIRSF" id="PIRSF006247">
    <property type="entry name" value="TrkH"/>
    <property type="match status" value="1"/>
</dbReference>
<keyword evidence="11 12" id="KW-0472">Membrane</keyword>
<organism evidence="13 14">
    <name type="scientific">Haloarchaeobius litoreus</name>
    <dbReference type="NCBI Taxonomy" id="755306"/>
    <lineage>
        <taxon>Archaea</taxon>
        <taxon>Methanobacteriati</taxon>
        <taxon>Methanobacteriota</taxon>
        <taxon>Stenosarchaea group</taxon>
        <taxon>Halobacteria</taxon>
        <taxon>Halobacteriales</taxon>
        <taxon>Halorubellaceae</taxon>
        <taxon>Haloarchaeobius</taxon>
    </lineage>
</organism>
<dbReference type="InterPro" id="IPR004772">
    <property type="entry name" value="TrkH"/>
</dbReference>
<keyword evidence="6" id="KW-0633">Potassium transport</keyword>
<accession>A0ABD6DGS9</accession>
<evidence type="ECO:0000256" key="3">
    <source>
        <dbReference type="ARBA" id="ARBA00022448"/>
    </source>
</evidence>
<evidence type="ECO:0000256" key="7">
    <source>
        <dbReference type="ARBA" id="ARBA00022692"/>
    </source>
</evidence>
<evidence type="ECO:0000313" key="14">
    <source>
        <dbReference type="Proteomes" id="UP001597034"/>
    </source>
</evidence>
<keyword evidence="4" id="KW-1003">Cell membrane</keyword>
<feature type="transmembrane region" description="Helical" evidence="12">
    <location>
        <begin position="473"/>
        <end position="491"/>
    </location>
</feature>
<sequence>MRVRVDWRASCSVVGSICKILTLPLAAPLVLALYDGTDVVPFLVAIVVAGALGVGMERLSVERQVRSREAFLLVALAWLLVAVIGAIPLYLAGTGQFADPVDALFESMSGITTTGATVITDFDAHSRPVLLWRQVIQWLGGLGILIVATALLSRLGVGGAQLMETETQTRNVTKLTPHIEHTARLIWTLYIGLTALAAATYYALHVAGLAPEMTAFDAVAHALTSVSTSGFSPRAESVGAFSPAVQWAVVPFMAVGATSFVLIYSVVGGDLNRIRRSEEFRFYLGLLVAISAVMVGLLAVDARFDGTAEETLRHGVFQTVSIVTTTGYASTDFELWSAPAKQILLLCMFIGGMSGSTTCSIKTVRWLVVVKAFRRDLFVAASPNAVRPVRLSGDVVDEDVIRDVYAYTLVALVCFVLASVFVVIDSARAGNAVTELEALSVAASMFFNIGPAFGKAGPYGSYEWLPRSTKLVLTLVMWVGRIEIIPILVMLRASFWTGS</sequence>
<comment type="caution">
    <text evidence="13">The sequence shown here is derived from an EMBL/GenBank/DDBJ whole genome shotgun (WGS) entry which is preliminary data.</text>
</comment>
<keyword evidence="8" id="KW-0630">Potassium</keyword>
<keyword evidence="14" id="KW-1185">Reference proteome</keyword>
<evidence type="ECO:0000313" key="13">
    <source>
        <dbReference type="EMBL" id="MFD1645525.1"/>
    </source>
</evidence>
<dbReference type="PANTHER" id="PTHR32024">
    <property type="entry name" value="TRK SYSTEM POTASSIUM UPTAKE PROTEIN TRKG-RELATED"/>
    <property type="match status" value="1"/>
</dbReference>
<name>A0ABD6DGS9_9EURY</name>
<feature type="transmembrane region" description="Helical" evidence="12">
    <location>
        <begin position="12"/>
        <end position="34"/>
    </location>
</feature>
<feature type="transmembrane region" description="Helical" evidence="12">
    <location>
        <begin position="436"/>
        <end position="453"/>
    </location>
</feature>
<evidence type="ECO:0000256" key="2">
    <source>
        <dbReference type="ARBA" id="ARBA00009137"/>
    </source>
</evidence>
<evidence type="ECO:0000256" key="12">
    <source>
        <dbReference type="SAM" id="Phobius"/>
    </source>
</evidence>
<feature type="transmembrane region" description="Helical" evidence="12">
    <location>
        <begin position="244"/>
        <end position="268"/>
    </location>
</feature>
<evidence type="ECO:0000256" key="11">
    <source>
        <dbReference type="ARBA" id="ARBA00023136"/>
    </source>
</evidence>
<dbReference type="GO" id="GO:0006813">
    <property type="term" value="P:potassium ion transport"/>
    <property type="evidence" value="ECO:0007669"/>
    <property type="project" value="UniProtKB-KW"/>
</dbReference>
<evidence type="ECO:0000256" key="4">
    <source>
        <dbReference type="ARBA" id="ARBA00022475"/>
    </source>
</evidence>
<feature type="transmembrane region" description="Helical" evidence="12">
    <location>
        <begin position="40"/>
        <end position="59"/>
    </location>
</feature>
<dbReference type="Proteomes" id="UP001597034">
    <property type="component" value="Unassembled WGS sequence"/>
</dbReference>
<evidence type="ECO:0000256" key="9">
    <source>
        <dbReference type="ARBA" id="ARBA00022989"/>
    </source>
</evidence>
<dbReference type="AlphaFoldDB" id="A0ABD6DGS9"/>
<evidence type="ECO:0000256" key="10">
    <source>
        <dbReference type="ARBA" id="ARBA00023065"/>
    </source>
</evidence>
<dbReference type="PANTHER" id="PTHR32024:SF2">
    <property type="entry name" value="TRK SYSTEM POTASSIUM UPTAKE PROTEIN TRKG-RELATED"/>
    <property type="match status" value="1"/>
</dbReference>
<reference evidence="13 14" key="1">
    <citation type="journal article" date="2019" name="Int. J. Syst. Evol. Microbiol.">
        <title>The Global Catalogue of Microorganisms (GCM) 10K type strain sequencing project: providing services to taxonomists for standard genome sequencing and annotation.</title>
        <authorList>
            <consortium name="The Broad Institute Genomics Platform"/>
            <consortium name="The Broad Institute Genome Sequencing Center for Infectious Disease"/>
            <person name="Wu L."/>
            <person name="Ma J."/>
        </authorList>
    </citation>
    <scope>NUCLEOTIDE SEQUENCE [LARGE SCALE GENOMIC DNA]</scope>
    <source>
        <strain evidence="13 14">CGMCC 1.10390</strain>
    </source>
</reference>
<proteinExistence type="inferred from homology"/>
<feature type="transmembrane region" description="Helical" evidence="12">
    <location>
        <begin position="280"/>
        <end position="300"/>
    </location>
</feature>
<feature type="transmembrane region" description="Helical" evidence="12">
    <location>
        <begin position="404"/>
        <end position="424"/>
    </location>
</feature>
<dbReference type="RefSeq" id="WP_256398958.1">
    <property type="nucleotide sequence ID" value="NZ_JANHJR010000001.1"/>
</dbReference>
<feature type="transmembrane region" description="Helical" evidence="12">
    <location>
        <begin position="71"/>
        <end position="91"/>
    </location>
</feature>
<evidence type="ECO:0000256" key="1">
    <source>
        <dbReference type="ARBA" id="ARBA00004429"/>
    </source>
</evidence>
<comment type="subcellular location">
    <subcellularLocation>
        <location evidence="1">Cell inner membrane</location>
        <topology evidence="1">Multi-pass membrane protein</topology>
    </subcellularLocation>
</comment>
<evidence type="ECO:0000256" key="5">
    <source>
        <dbReference type="ARBA" id="ARBA00022519"/>
    </source>
</evidence>
<comment type="similarity">
    <text evidence="2">Belongs to the TrkH potassium transport family.</text>
</comment>